<keyword evidence="7 13" id="KW-1133">Transmembrane helix</keyword>
<feature type="transmembrane region" description="Helical" evidence="13">
    <location>
        <begin position="260"/>
        <end position="278"/>
    </location>
</feature>
<dbReference type="GO" id="GO:0071586">
    <property type="term" value="P:CAAX-box protein processing"/>
    <property type="evidence" value="ECO:0007669"/>
    <property type="project" value="InterPro"/>
</dbReference>
<dbReference type="AlphaFoldDB" id="A0AAD9NTR6"/>
<organism evidence="15 16">
    <name type="scientific">Ridgeia piscesae</name>
    <name type="common">Tubeworm</name>
    <dbReference type="NCBI Taxonomy" id="27915"/>
    <lineage>
        <taxon>Eukaryota</taxon>
        <taxon>Metazoa</taxon>
        <taxon>Spiralia</taxon>
        <taxon>Lophotrochozoa</taxon>
        <taxon>Annelida</taxon>
        <taxon>Polychaeta</taxon>
        <taxon>Sedentaria</taxon>
        <taxon>Canalipalpata</taxon>
        <taxon>Sabellida</taxon>
        <taxon>Siboglinidae</taxon>
        <taxon>Ridgeia</taxon>
    </lineage>
</organism>
<dbReference type="PANTHER" id="PTHR13046">
    <property type="entry name" value="PROTEASE U48 CAAX PRENYL PROTEASE RCE1"/>
    <property type="match status" value="1"/>
</dbReference>
<dbReference type="Proteomes" id="UP001209878">
    <property type="component" value="Unassembled WGS sequence"/>
</dbReference>
<keyword evidence="6" id="KW-0256">Endoplasmic reticulum</keyword>
<comment type="caution">
    <text evidence="15">The sequence shown here is derived from an EMBL/GenBank/DDBJ whole genome shotgun (WGS) entry which is preliminary data.</text>
</comment>
<evidence type="ECO:0000256" key="9">
    <source>
        <dbReference type="ARBA" id="ARBA00032607"/>
    </source>
</evidence>
<sequence length="293" mass="33503">MAPIFWHFNTVAFEYGPVAAILLCLFFAVVYVGSLYVWTPGQHGRDHPSTVKLRFLRVGLVCILMIPFLWACSVNSYSVRARILFTWIGLRLQGLITAGVLPLLLTVVLFLGPLTLHYLDGIFSIYKDPHYWLSNVKNLIWLRNHVVAPFTEEFIFRACMLPLLVPCFGEHKALFICPLFFGVAHFHHMVEQMKNGRSLKEAMRMSLFQFSYTTLFGAYSAFLFLRTGHLVAPAVAHAFCNHMGFPNFQEVMAYTNPKRSCVIAMFLLGLVLWSYLLYPLTEPALYGNNLYDI</sequence>
<feature type="transmembrane region" description="Helical" evidence="13">
    <location>
        <begin position="58"/>
        <end position="78"/>
    </location>
</feature>
<comment type="similarity">
    <text evidence="2">Belongs to the peptidase U48 family.</text>
</comment>
<comment type="catalytic activity">
    <reaction evidence="10">
        <text>Hydrolyzes the peptide bond -P2-(S-farnesyl or geranylgeranyl)C-P1'-P2'-P3'-COOH where P1' and P2' are amino acids with aliphatic sidechains and P3' is any C-terminal residue.</text>
        <dbReference type="EC" id="3.4.26.1"/>
    </reaction>
</comment>
<evidence type="ECO:0000256" key="1">
    <source>
        <dbReference type="ARBA" id="ARBA00004477"/>
    </source>
</evidence>
<dbReference type="InterPro" id="IPR039731">
    <property type="entry name" value="Rce1"/>
</dbReference>
<feature type="transmembrane region" description="Helical" evidence="13">
    <location>
        <begin position="12"/>
        <end position="38"/>
    </location>
</feature>
<gene>
    <name evidence="15" type="ORF">NP493_368g02042</name>
</gene>
<dbReference type="PANTHER" id="PTHR13046:SF0">
    <property type="entry name" value="CAAX PRENYL PROTEASE 2"/>
    <property type="match status" value="1"/>
</dbReference>
<evidence type="ECO:0000256" key="11">
    <source>
        <dbReference type="ARBA" id="ARBA00049729"/>
    </source>
</evidence>
<evidence type="ECO:0000256" key="6">
    <source>
        <dbReference type="ARBA" id="ARBA00022824"/>
    </source>
</evidence>
<evidence type="ECO:0000313" key="15">
    <source>
        <dbReference type="EMBL" id="KAK2182080.1"/>
    </source>
</evidence>
<name>A0AAD9NTR6_RIDPI</name>
<accession>A0AAD9NTR6</accession>
<dbReference type="GO" id="GO:0004222">
    <property type="term" value="F:metalloendopeptidase activity"/>
    <property type="evidence" value="ECO:0007669"/>
    <property type="project" value="InterPro"/>
</dbReference>
<dbReference type="InterPro" id="IPR003675">
    <property type="entry name" value="Rce1/LyrA-like_dom"/>
</dbReference>
<keyword evidence="4 13" id="KW-0812">Transmembrane</keyword>
<evidence type="ECO:0000256" key="3">
    <source>
        <dbReference type="ARBA" id="ARBA00022670"/>
    </source>
</evidence>
<keyword evidence="5" id="KW-0378">Hydrolase</keyword>
<feature type="transmembrane region" description="Helical" evidence="13">
    <location>
        <begin position="90"/>
        <end position="111"/>
    </location>
</feature>
<dbReference type="Pfam" id="PF02517">
    <property type="entry name" value="Rce1-like"/>
    <property type="match status" value="1"/>
</dbReference>
<keyword evidence="16" id="KW-1185">Reference proteome</keyword>
<comment type="subcellular location">
    <subcellularLocation>
        <location evidence="1">Endoplasmic reticulum membrane</location>
        <topology evidence="1">Multi-pass membrane protein</topology>
    </subcellularLocation>
</comment>
<protein>
    <recommendedName>
        <fullName evidence="12">CAAX prenyl protease 2</fullName>
        <ecNumber evidence="11">3.4.26.1</ecNumber>
    </recommendedName>
    <alternativeName>
        <fullName evidence="9">Farnesylated proteins-converting enzyme 2</fullName>
    </alternativeName>
</protein>
<evidence type="ECO:0000256" key="2">
    <source>
        <dbReference type="ARBA" id="ARBA00006897"/>
    </source>
</evidence>
<evidence type="ECO:0000256" key="5">
    <source>
        <dbReference type="ARBA" id="ARBA00022801"/>
    </source>
</evidence>
<evidence type="ECO:0000256" key="8">
    <source>
        <dbReference type="ARBA" id="ARBA00023136"/>
    </source>
</evidence>
<proteinExistence type="inferred from homology"/>
<keyword evidence="3" id="KW-0645">Protease</keyword>
<dbReference type="EMBL" id="JAODUO010000368">
    <property type="protein sequence ID" value="KAK2182080.1"/>
    <property type="molecule type" value="Genomic_DNA"/>
</dbReference>
<evidence type="ECO:0000256" key="10">
    <source>
        <dbReference type="ARBA" id="ARBA00047280"/>
    </source>
</evidence>
<evidence type="ECO:0000256" key="12">
    <source>
        <dbReference type="ARBA" id="ARBA00049763"/>
    </source>
</evidence>
<evidence type="ECO:0000256" key="4">
    <source>
        <dbReference type="ARBA" id="ARBA00022692"/>
    </source>
</evidence>
<dbReference type="GO" id="GO:0005789">
    <property type="term" value="C:endoplasmic reticulum membrane"/>
    <property type="evidence" value="ECO:0007669"/>
    <property type="project" value="UniProtKB-SubCell"/>
</dbReference>
<keyword evidence="8 13" id="KW-0472">Membrane</keyword>
<evidence type="ECO:0000259" key="14">
    <source>
        <dbReference type="Pfam" id="PF02517"/>
    </source>
</evidence>
<dbReference type="EC" id="3.4.26.1" evidence="11"/>
<feature type="transmembrane region" description="Helical" evidence="13">
    <location>
        <begin position="202"/>
        <end position="224"/>
    </location>
</feature>
<feature type="domain" description="CAAX prenyl protease 2/Lysostaphin resistance protein A-like" evidence="14">
    <location>
        <begin position="139"/>
        <end position="243"/>
    </location>
</feature>
<evidence type="ECO:0000256" key="7">
    <source>
        <dbReference type="ARBA" id="ARBA00022989"/>
    </source>
</evidence>
<reference evidence="15" key="1">
    <citation type="journal article" date="2023" name="Mol. Biol. Evol.">
        <title>Third-Generation Sequencing Reveals the Adaptive Role of the Epigenome in Three Deep-Sea Polychaetes.</title>
        <authorList>
            <person name="Perez M."/>
            <person name="Aroh O."/>
            <person name="Sun Y."/>
            <person name="Lan Y."/>
            <person name="Juniper S.K."/>
            <person name="Young C.R."/>
            <person name="Angers B."/>
            <person name="Qian P.Y."/>
        </authorList>
    </citation>
    <scope>NUCLEOTIDE SEQUENCE</scope>
    <source>
        <strain evidence="15">R07B-5</strain>
    </source>
</reference>
<evidence type="ECO:0000313" key="16">
    <source>
        <dbReference type="Proteomes" id="UP001209878"/>
    </source>
</evidence>
<evidence type="ECO:0000256" key="13">
    <source>
        <dbReference type="SAM" id="Phobius"/>
    </source>
</evidence>